<accession>A0A1G6URT3</accession>
<keyword evidence="4" id="KW-1185">Reference proteome</keyword>
<name>A0A1G6URT3_9PSEU</name>
<reference evidence="3 4" key="1">
    <citation type="submission" date="2016-10" db="EMBL/GenBank/DDBJ databases">
        <authorList>
            <person name="de Groot N.N."/>
        </authorList>
    </citation>
    <scope>NUCLEOTIDE SEQUENCE [LARGE SCALE GENOMIC DNA]</scope>
    <source>
        <strain evidence="3 4">CGMCC 4.5506</strain>
    </source>
</reference>
<keyword evidence="2" id="KW-0472">Membrane</keyword>
<proteinExistence type="predicted"/>
<dbReference type="PANTHER" id="PTHR37042:SF4">
    <property type="entry name" value="OUTER MEMBRANE PROTEIN RV1973"/>
    <property type="match status" value="1"/>
</dbReference>
<evidence type="ECO:0000313" key="3">
    <source>
        <dbReference type="EMBL" id="SDD44009.1"/>
    </source>
</evidence>
<dbReference type="EMBL" id="FMZE01000008">
    <property type="protein sequence ID" value="SDD44009.1"/>
    <property type="molecule type" value="Genomic_DNA"/>
</dbReference>
<evidence type="ECO:0000313" key="4">
    <source>
        <dbReference type="Proteomes" id="UP000199494"/>
    </source>
</evidence>
<comment type="subcellular location">
    <subcellularLocation>
        <location evidence="1">Membrane</location>
    </subcellularLocation>
</comment>
<protein>
    <submittedName>
        <fullName evidence="3">Mce-associated membrane protein</fullName>
    </submittedName>
</protein>
<dbReference type="GO" id="GO:0016020">
    <property type="term" value="C:membrane"/>
    <property type="evidence" value="ECO:0007669"/>
    <property type="project" value="UniProtKB-SubCell"/>
</dbReference>
<dbReference type="PANTHER" id="PTHR37042">
    <property type="entry name" value="OUTER MEMBRANE PROTEIN RV1973"/>
    <property type="match status" value="1"/>
</dbReference>
<dbReference type="STRING" id="530584.SAMN05421630_108192"/>
<dbReference type="AlphaFoldDB" id="A0A1G6URT3"/>
<evidence type="ECO:0000256" key="2">
    <source>
        <dbReference type="ARBA" id="ARBA00023136"/>
    </source>
</evidence>
<dbReference type="Proteomes" id="UP000199494">
    <property type="component" value="Unassembled WGS sequence"/>
</dbReference>
<evidence type="ECO:0000256" key="1">
    <source>
        <dbReference type="ARBA" id="ARBA00004370"/>
    </source>
</evidence>
<sequence>MTGDKADAELDEAAEGTAAVVDSGGGRTLSRRATIMAVLAAVIVLAAGVAVWSFVEAGRLSAPGDNLAVADERATNEVKDQVSAGLKAVLSYDYNNLARTERAAETVLVDAAVDQYEAEFGEVSELAADQRIVRTSTVRSAGVAELSATEATVLVFLDQQTVYPEEENRLESGTAVVEVTARKRDGGWKIAELNGL</sequence>
<dbReference type="RefSeq" id="WP_245865369.1">
    <property type="nucleotide sequence ID" value="NZ_CP016353.1"/>
</dbReference>
<organism evidence="3 4">
    <name type="scientific">Prauserella marina</name>
    <dbReference type="NCBI Taxonomy" id="530584"/>
    <lineage>
        <taxon>Bacteria</taxon>
        <taxon>Bacillati</taxon>
        <taxon>Actinomycetota</taxon>
        <taxon>Actinomycetes</taxon>
        <taxon>Pseudonocardiales</taxon>
        <taxon>Pseudonocardiaceae</taxon>
        <taxon>Prauserella</taxon>
    </lineage>
</organism>
<gene>
    <name evidence="3" type="ORF">SAMN05421630_108192</name>
</gene>